<dbReference type="RefSeq" id="WP_307245693.1">
    <property type="nucleotide sequence ID" value="NZ_JAUSQZ010000001.1"/>
</dbReference>
<dbReference type="Gene3D" id="1.20.1250.20">
    <property type="entry name" value="MFS general substrate transporter like domains"/>
    <property type="match status" value="2"/>
</dbReference>
<feature type="transmembrane region" description="Helical" evidence="6">
    <location>
        <begin position="291"/>
        <end position="312"/>
    </location>
</feature>
<sequence length="441" mass="44543">MNAPPAETVPRAAWRMLGLGVAAQAAGVLLTSIPAYLIPLLHVERGESLASAGWLAAAPNIGLVFTLVLWGVLADRYAERWVLVAGLALSSGFALVAAPVDDLWWLAGLLLLGGGATACTSATSGKIVAAWFPRSRRGLAMGIRQMSQPLGVAVAALVVPPLAGRFGTGAPLLLAGICLGVLAFACAVGIANGPAAQAQTDPGTPLRASAGLAADRSGPASSRPGAKGDVHASSGLGTDRDAPASPVDPNPYRGNRFLARIHLVSLLLVVPQFTLSTFGLVWLTVGQGWDPTAAGLMIAIAQFTGGIGRILVGSASDRVGSRVRVLRLVAVSCVLVMLALAVTSALDRGLVSGILLIVATTVSVADNGLAFTSIVEAAGSSWSGKAVGIQNTGQYVAASAVGPGIGALIALAGYPLAFALVAVMPLLSIPLVPARDQHRTG</sequence>
<evidence type="ECO:0000256" key="3">
    <source>
        <dbReference type="ARBA" id="ARBA00022989"/>
    </source>
</evidence>
<feature type="region of interest" description="Disordered" evidence="5">
    <location>
        <begin position="195"/>
        <end position="248"/>
    </location>
</feature>
<dbReference type="PROSITE" id="PS50850">
    <property type="entry name" value="MFS"/>
    <property type="match status" value="1"/>
</dbReference>
<evidence type="ECO:0000256" key="5">
    <source>
        <dbReference type="SAM" id="MobiDB-lite"/>
    </source>
</evidence>
<evidence type="ECO:0000313" key="8">
    <source>
        <dbReference type="EMBL" id="MDP9828476.1"/>
    </source>
</evidence>
<proteinExistence type="predicted"/>
<dbReference type="InterPro" id="IPR036259">
    <property type="entry name" value="MFS_trans_sf"/>
</dbReference>
<dbReference type="SUPFAM" id="SSF103473">
    <property type="entry name" value="MFS general substrate transporter"/>
    <property type="match status" value="1"/>
</dbReference>
<feature type="transmembrane region" description="Helical" evidence="6">
    <location>
        <begin position="150"/>
        <end position="166"/>
    </location>
</feature>
<organism evidence="8 9">
    <name type="scientific">Kineosporia succinea</name>
    <dbReference type="NCBI Taxonomy" id="84632"/>
    <lineage>
        <taxon>Bacteria</taxon>
        <taxon>Bacillati</taxon>
        <taxon>Actinomycetota</taxon>
        <taxon>Actinomycetes</taxon>
        <taxon>Kineosporiales</taxon>
        <taxon>Kineosporiaceae</taxon>
        <taxon>Kineosporia</taxon>
    </lineage>
</organism>
<keyword evidence="4 6" id="KW-0472">Membrane</keyword>
<evidence type="ECO:0000256" key="4">
    <source>
        <dbReference type="ARBA" id="ARBA00023136"/>
    </source>
</evidence>
<comment type="subcellular location">
    <subcellularLocation>
        <location evidence="1">Cell membrane</location>
        <topology evidence="1">Multi-pass membrane protein</topology>
    </subcellularLocation>
</comment>
<dbReference type="PANTHER" id="PTHR23527:SF1">
    <property type="entry name" value="BLL3282 PROTEIN"/>
    <property type="match status" value="1"/>
</dbReference>
<feature type="transmembrane region" description="Helical" evidence="6">
    <location>
        <begin position="12"/>
        <end position="37"/>
    </location>
</feature>
<dbReference type="InterPro" id="IPR052952">
    <property type="entry name" value="MFS-Transporter"/>
</dbReference>
<feature type="domain" description="Major facilitator superfamily (MFS) profile" evidence="7">
    <location>
        <begin position="15"/>
        <end position="436"/>
    </location>
</feature>
<keyword evidence="9" id="KW-1185">Reference proteome</keyword>
<evidence type="ECO:0000256" key="1">
    <source>
        <dbReference type="ARBA" id="ARBA00004651"/>
    </source>
</evidence>
<dbReference type="EMBL" id="JAUSQZ010000001">
    <property type="protein sequence ID" value="MDP9828476.1"/>
    <property type="molecule type" value="Genomic_DNA"/>
</dbReference>
<evidence type="ECO:0000256" key="2">
    <source>
        <dbReference type="ARBA" id="ARBA00022692"/>
    </source>
</evidence>
<feature type="transmembrane region" description="Helical" evidence="6">
    <location>
        <begin position="172"/>
        <end position="191"/>
    </location>
</feature>
<feature type="transmembrane region" description="Helical" evidence="6">
    <location>
        <begin position="263"/>
        <end position="285"/>
    </location>
</feature>
<protein>
    <submittedName>
        <fullName evidence="8">MFS family permease</fullName>
    </submittedName>
</protein>
<feature type="transmembrane region" description="Helical" evidence="6">
    <location>
        <begin position="49"/>
        <end position="74"/>
    </location>
</feature>
<accession>A0ABT9P705</accession>
<keyword evidence="2 6" id="KW-0812">Transmembrane</keyword>
<dbReference type="InterPro" id="IPR011701">
    <property type="entry name" value="MFS"/>
</dbReference>
<keyword evidence="3 6" id="KW-1133">Transmembrane helix</keyword>
<dbReference type="Pfam" id="PF07690">
    <property type="entry name" value="MFS_1"/>
    <property type="match status" value="1"/>
</dbReference>
<dbReference type="InterPro" id="IPR020846">
    <property type="entry name" value="MFS_dom"/>
</dbReference>
<feature type="transmembrane region" description="Helical" evidence="6">
    <location>
        <begin position="405"/>
        <end position="429"/>
    </location>
</feature>
<reference evidence="8 9" key="1">
    <citation type="submission" date="2023-07" db="EMBL/GenBank/DDBJ databases">
        <title>Sequencing the genomes of 1000 actinobacteria strains.</title>
        <authorList>
            <person name="Klenk H.-P."/>
        </authorList>
    </citation>
    <scope>NUCLEOTIDE SEQUENCE [LARGE SCALE GENOMIC DNA]</scope>
    <source>
        <strain evidence="8 9">DSM 44388</strain>
    </source>
</reference>
<evidence type="ECO:0000313" key="9">
    <source>
        <dbReference type="Proteomes" id="UP001235712"/>
    </source>
</evidence>
<dbReference type="PANTHER" id="PTHR23527">
    <property type="entry name" value="BLL3282 PROTEIN"/>
    <property type="match status" value="1"/>
</dbReference>
<evidence type="ECO:0000259" key="7">
    <source>
        <dbReference type="PROSITE" id="PS50850"/>
    </source>
</evidence>
<feature type="transmembrane region" description="Helical" evidence="6">
    <location>
        <begin position="104"/>
        <end position="129"/>
    </location>
</feature>
<dbReference type="Proteomes" id="UP001235712">
    <property type="component" value="Unassembled WGS sequence"/>
</dbReference>
<evidence type="ECO:0000256" key="6">
    <source>
        <dbReference type="SAM" id="Phobius"/>
    </source>
</evidence>
<name>A0ABT9P705_9ACTN</name>
<gene>
    <name evidence="8" type="ORF">J2S57_004225</name>
</gene>
<comment type="caution">
    <text evidence="8">The sequence shown here is derived from an EMBL/GenBank/DDBJ whole genome shotgun (WGS) entry which is preliminary data.</text>
</comment>
<feature type="transmembrane region" description="Helical" evidence="6">
    <location>
        <begin position="81"/>
        <end position="98"/>
    </location>
</feature>
<feature type="transmembrane region" description="Helical" evidence="6">
    <location>
        <begin position="324"/>
        <end position="346"/>
    </location>
</feature>